<dbReference type="InterPro" id="IPR017452">
    <property type="entry name" value="GPCR_Rhodpsn_7TM"/>
</dbReference>
<dbReference type="GO" id="GO:0016020">
    <property type="term" value="C:membrane"/>
    <property type="evidence" value="ECO:0007669"/>
    <property type="project" value="UniProtKB-SubCell"/>
</dbReference>
<feature type="transmembrane region" description="Helical" evidence="5">
    <location>
        <begin position="271"/>
        <end position="291"/>
    </location>
</feature>
<sequence length="351" mass="39875">MASVLRNRTDGRWEQVVAPAAVDSLVFSWILYGVEGCILTVTNFPIVFAVFFYSKLRQQKEFVIVGALALADGIAGFGFLLAAIGRILLVQAGEGFILITRWQCLLSPWVILWAWCQPLTALMLTVVSLDRLIAVSFPLRYYTYTNRYAFTLVGCAYGYVFIPFFIAAYRSYQVVNPDVPAYCLTFHGFTAADYVYFQNFLLAGTSLSVILYIPVLIKLKFAMDSNQAIDNSVKFKRLKRATITLGISTFFTFIFYIVPMAFITFKVFKDLTVFYLMLNLNAMVNIFIYFTRFKEIRAGLKSLVMCRRNLNSEAIRNVTNRSRVIPVSQVRVSSIHPRVTAGTNGWTQEEI</sequence>
<name>A0A914V820_9BILA</name>
<dbReference type="InterPro" id="IPR000276">
    <property type="entry name" value="GPCR_Rhodpsn"/>
</dbReference>
<evidence type="ECO:0000256" key="2">
    <source>
        <dbReference type="ARBA" id="ARBA00022692"/>
    </source>
</evidence>
<keyword evidence="3 5" id="KW-1133">Transmembrane helix</keyword>
<dbReference type="WBParaSite" id="PSAMB.scaffold1641size29121.g14141.t1">
    <property type="protein sequence ID" value="PSAMB.scaffold1641size29121.g14141.t1"/>
    <property type="gene ID" value="PSAMB.scaffold1641size29121.g14141"/>
</dbReference>
<keyword evidence="2 5" id="KW-0812">Transmembrane</keyword>
<organism evidence="7 8">
    <name type="scientific">Plectus sambesii</name>
    <dbReference type="NCBI Taxonomy" id="2011161"/>
    <lineage>
        <taxon>Eukaryota</taxon>
        <taxon>Metazoa</taxon>
        <taxon>Ecdysozoa</taxon>
        <taxon>Nematoda</taxon>
        <taxon>Chromadorea</taxon>
        <taxon>Plectida</taxon>
        <taxon>Plectina</taxon>
        <taxon>Plectoidea</taxon>
        <taxon>Plectidae</taxon>
        <taxon>Plectus</taxon>
    </lineage>
</organism>
<evidence type="ECO:0000259" key="6">
    <source>
        <dbReference type="PROSITE" id="PS50262"/>
    </source>
</evidence>
<keyword evidence="7" id="KW-1185">Reference proteome</keyword>
<comment type="subcellular location">
    <subcellularLocation>
        <location evidence="1">Membrane</location>
    </subcellularLocation>
</comment>
<evidence type="ECO:0000256" key="1">
    <source>
        <dbReference type="ARBA" id="ARBA00004370"/>
    </source>
</evidence>
<dbReference type="GO" id="GO:0004930">
    <property type="term" value="F:G protein-coupled receptor activity"/>
    <property type="evidence" value="ECO:0007669"/>
    <property type="project" value="InterPro"/>
</dbReference>
<dbReference type="Pfam" id="PF10320">
    <property type="entry name" value="7TM_GPCR_Srsx"/>
    <property type="match status" value="1"/>
</dbReference>
<dbReference type="InterPro" id="IPR019424">
    <property type="entry name" value="7TM_GPCR_Srsx"/>
</dbReference>
<evidence type="ECO:0000256" key="5">
    <source>
        <dbReference type="SAM" id="Phobius"/>
    </source>
</evidence>
<dbReference type="AlphaFoldDB" id="A0A914V820"/>
<dbReference type="CDD" id="cd00637">
    <property type="entry name" value="7tm_classA_rhodopsin-like"/>
    <property type="match status" value="1"/>
</dbReference>
<accession>A0A914V820</accession>
<dbReference type="InterPro" id="IPR047130">
    <property type="entry name" value="7TM_GPCR_Srsx_nematod"/>
</dbReference>
<evidence type="ECO:0000313" key="8">
    <source>
        <dbReference type="WBParaSite" id="PSAMB.scaffold1641size29121.g14141.t1"/>
    </source>
</evidence>
<reference evidence="8" key="1">
    <citation type="submission" date="2022-11" db="UniProtKB">
        <authorList>
            <consortium name="WormBaseParasite"/>
        </authorList>
    </citation>
    <scope>IDENTIFICATION</scope>
</reference>
<protein>
    <submittedName>
        <fullName evidence="8">G-protein coupled receptors family 1 profile domain-containing protein</fullName>
    </submittedName>
</protein>
<feature type="transmembrane region" description="Helical" evidence="5">
    <location>
        <begin position="148"/>
        <end position="169"/>
    </location>
</feature>
<feature type="domain" description="G-protein coupled receptors family 1 profile" evidence="6">
    <location>
        <begin position="42"/>
        <end position="289"/>
    </location>
</feature>
<dbReference type="SMART" id="SM01381">
    <property type="entry name" value="7TM_GPCR_Srsx"/>
    <property type="match status" value="1"/>
</dbReference>
<feature type="transmembrane region" description="Helical" evidence="5">
    <location>
        <begin position="62"/>
        <end position="89"/>
    </location>
</feature>
<evidence type="ECO:0000256" key="3">
    <source>
        <dbReference type="ARBA" id="ARBA00022989"/>
    </source>
</evidence>
<proteinExistence type="predicted"/>
<feature type="transmembrane region" description="Helical" evidence="5">
    <location>
        <begin position="242"/>
        <end position="265"/>
    </location>
</feature>
<feature type="transmembrane region" description="Helical" evidence="5">
    <location>
        <begin position="109"/>
        <end position="127"/>
    </location>
</feature>
<dbReference type="Gene3D" id="1.20.1070.10">
    <property type="entry name" value="Rhodopsin 7-helix transmembrane proteins"/>
    <property type="match status" value="1"/>
</dbReference>
<dbReference type="Proteomes" id="UP000887566">
    <property type="component" value="Unplaced"/>
</dbReference>
<evidence type="ECO:0000313" key="7">
    <source>
        <dbReference type="Proteomes" id="UP000887566"/>
    </source>
</evidence>
<dbReference type="SUPFAM" id="SSF81321">
    <property type="entry name" value="Family A G protein-coupled receptor-like"/>
    <property type="match status" value="1"/>
</dbReference>
<evidence type="ECO:0000256" key="4">
    <source>
        <dbReference type="ARBA" id="ARBA00023136"/>
    </source>
</evidence>
<dbReference type="PANTHER" id="PTHR23360:SF26">
    <property type="entry name" value="G-PROTEIN COUPLED RECEPTORS FAMILY 1 PROFILE DOMAIN-CONTAINING PROTEIN"/>
    <property type="match status" value="1"/>
</dbReference>
<feature type="transmembrane region" description="Helical" evidence="5">
    <location>
        <begin position="200"/>
        <end position="221"/>
    </location>
</feature>
<dbReference type="PANTHER" id="PTHR23360">
    <property type="entry name" value="G-PROTEIN COUPLED RECEPTORS FAMILY 1 PROFILE DOMAIN-CONTAINING PROTEIN-RELATED"/>
    <property type="match status" value="1"/>
</dbReference>
<feature type="transmembrane region" description="Helical" evidence="5">
    <location>
        <begin position="29"/>
        <end position="53"/>
    </location>
</feature>
<dbReference type="PROSITE" id="PS50262">
    <property type="entry name" value="G_PROTEIN_RECEP_F1_2"/>
    <property type="match status" value="1"/>
</dbReference>
<keyword evidence="4 5" id="KW-0472">Membrane</keyword>